<name>D8PVH0_SCHCM</name>
<dbReference type="eggNOG" id="KOG1546">
    <property type="taxonomic scope" value="Eukaryota"/>
</dbReference>
<dbReference type="GO" id="GO:0005737">
    <property type="term" value="C:cytoplasm"/>
    <property type="evidence" value="ECO:0007669"/>
    <property type="project" value="TreeGrafter"/>
</dbReference>
<organism evidence="5">
    <name type="scientific">Schizophyllum commune (strain H4-8 / FGSC 9210)</name>
    <name type="common">Split gill fungus</name>
    <dbReference type="NCBI Taxonomy" id="578458"/>
    <lineage>
        <taxon>Eukaryota</taxon>
        <taxon>Fungi</taxon>
        <taxon>Dikarya</taxon>
        <taxon>Basidiomycota</taxon>
        <taxon>Agaricomycotina</taxon>
        <taxon>Agaricomycetes</taxon>
        <taxon>Agaricomycetidae</taxon>
        <taxon>Agaricales</taxon>
        <taxon>Schizophyllaceae</taxon>
        <taxon>Schizophyllum</taxon>
    </lineage>
</organism>
<dbReference type="PANTHER" id="PTHR48104">
    <property type="entry name" value="METACASPASE-4"/>
    <property type="match status" value="1"/>
</dbReference>
<dbReference type="Pfam" id="PF00656">
    <property type="entry name" value="Peptidase_C14"/>
    <property type="match status" value="1"/>
</dbReference>
<protein>
    <recommendedName>
        <fullName evidence="3">Peptidase C14 caspase domain-containing protein</fullName>
    </recommendedName>
</protein>
<dbReference type="InParanoid" id="D8PVH0"/>
<evidence type="ECO:0000313" key="4">
    <source>
        <dbReference type="EMBL" id="EFJ00035.1"/>
    </source>
</evidence>
<feature type="compositionally biased region" description="Low complexity" evidence="2">
    <location>
        <begin position="14"/>
        <end position="24"/>
    </location>
</feature>
<dbReference type="GO" id="GO:0006508">
    <property type="term" value="P:proteolysis"/>
    <property type="evidence" value="ECO:0007669"/>
    <property type="project" value="InterPro"/>
</dbReference>
<dbReference type="EMBL" id="GL377303">
    <property type="protein sequence ID" value="EFJ00035.1"/>
    <property type="molecule type" value="Genomic_DNA"/>
</dbReference>
<dbReference type="MEROPS" id="C14.045"/>
<gene>
    <name evidence="4" type="ORF">SCHCODRAFT_105193</name>
</gene>
<reference evidence="4 5" key="1">
    <citation type="journal article" date="2010" name="Nat. Biotechnol.">
        <title>Genome sequence of the model mushroom Schizophyllum commune.</title>
        <authorList>
            <person name="Ohm R.A."/>
            <person name="de Jong J.F."/>
            <person name="Lugones L.G."/>
            <person name="Aerts A."/>
            <person name="Kothe E."/>
            <person name="Stajich J.E."/>
            <person name="de Vries R.P."/>
            <person name="Record E."/>
            <person name="Levasseur A."/>
            <person name="Baker S.E."/>
            <person name="Bartholomew K.A."/>
            <person name="Coutinho P.M."/>
            <person name="Erdmann S."/>
            <person name="Fowler T.J."/>
            <person name="Gathman A.C."/>
            <person name="Lombard V."/>
            <person name="Henrissat B."/>
            <person name="Knabe N."/>
            <person name="Kuees U."/>
            <person name="Lilly W.W."/>
            <person name="Lindquist E."/>
            <person name="Lucas S."/>
            <person name="Magnuson J.K."/>
            <person name="Piumi F."/>
            <person name="Raudaskoski M."/>
            <person name="Salamov A."/>
            <person name="Schmutz J."/>
            <person name="Schwarze F.W.M.R."/>
            <person name="vanKuyk P.A."/>
            <person name="Horton J.S."/>
            <person name="Grigoriev I.V."/>
            <person name="Woesten H.A.B."/>
        </authorList>
    </citation>
    <scope>NUCLEOTIDE SEQUENCE [LARGE SCALE GENOMIC DNA]</scope>
    <source>
        <strain evidence="5">H4-8 / FGSC 9210</strain>
    </source>
</reference>
<proteinExistence type="inferred from homology"/>
<feature type="region of interest" description="Disordered" evidence="2">
    <location>
        <begin position="1"/>
        <end position="27"/>
    </location>
</feature>
<dbReference type="HOGENOM" id="CLU_029389_3_1_1"/>
<dbReference type="OMA" id="FINTIMM"/>
<evidence type="ECO:0000259" key="3">
    <source>
        <dbReference type="Pfam" id="PF00656"/>
    </source>
</evidence>
<comment type="similarity">
    <text evidence="1">Belongs to the peptidase C14B family.</text>
</comment>
<feature type="domain" description="Peptidase C14 caspase" evidence="3">
    <location>
        <begin position="73"/>
        <end position="329"/>
    </location>
</feature>
<dbReference type="PANTHER" id="PTHR48104:SF30">
    <property type="entry name" value="METACASPASE-1"/>
    <property type="match status" value="1"/>
</dbReference>
<dbReference type="GO" id="GO:0004197">
    <property type="term" value="F:cysteine-type endopeptidase activity"/>
    <property type="evidence" value="ECO:0007669"/>
    <property type="project" value="InterPro"/>
</dbReference>
<keyword evidence="5" id="KW-1185">Reference proteome</keyword>
<dbReference type="VEuPathDB" id="FungiDB:SCHCODRAFT_02607683"/>
<sequence length="348" mass="39040">MSDSDASSGLEQYSTSSASSSSSSLAPATEVRGLHRRQLSDNLSQVRDAFVVPLRVALATFEAKFVPSRCTGRRKAVCIGINYVDKLSENAIARGYTRLTGCIQDTRDMQNYLMVYEGFEKANIRVLTDEKTAPEDMKPTRDNILAAMRWLLEGAQQDDTLFFHFAGTQVDDEENGDEIDHLDEALVPCGYQDDSDLITDDEIHERLVVPLPAGCRLTAVVDSCTSGTVLDLPFAYRAHLCQWLHRKEKVEHRPQAFTRREMLLSCPDVVSWSGCKDSHVAADSKTMTKAFINSMKEGRNSSYEEMLHSLRQRVSEMLLNGKERQKPQFGTYYPVDMHAPFFITSSAS</sequence>
<accession>D8PVH0</accession>
<dbReference type="Gene3D" id="3.40.50.12660">
    <property type="match status" value="1"/>
</dbReference>
<feature type="non-terminal residue" evidence="4">
    <location>
        <position position="348"/>
    </location>
</feature>
<feature type="compositionally biased region" description="Polar residues" evidence="2">
    <location>
        <begin position="1"/>
        <end position="13"/>
    </location>
</feature>
<dbReference type="AlphaFoldDB" id="D8PVH0"/>
<evidence type="ECO:0000256" key="2">
    <source>
        <dbReference type="SAM" id="MobiDB-lite"/>
    </source>
</evidence>
<evidence type="ECO:0000256" key="1">
    <source>
        <dbReference type="ARBA" id="ARBA00009005"/>
    </source>
</evidence>
<dbReference type="InterPro" id="IPR011600">
    <property type="entry name" value="Pept_C14_caspase"/>
</dbReference>
<dbReference type="Proteomes" id="UP000007431">
    <property type="component" value="Unassembled WGS sequence"/>
</dbReference>
<dbReference type="InterPro" id="IPR050452">
    <property type="entry name" value="Metacaspase"/>
</dbReference>
<evidence type="ECO:0000313" key="5">
    <source>
        <dbReference type="Proteomes" id="UP000007431"/>
    </source>
</evidence>